<proteinExistence type="predicted"/>
<keyword evidence="11" id="KW-1185">Reference proteome</keyword>
<feature type="domain" description="G-patch" evidence="9">
    <location>
        <begin position="333"/>
        <end position="379"/>
    </location>
</feature>
<evidence type="ECO:0000259" key="8">
    <source>
        <dbReference type="PROSITE" id="PS50102"/>
    </source>
</evidence>
<dbReference type="OMA" id="GPMSEVI"/>
<name>A0A1U7LNV7_NEOID</name>
<evidence type="ECO:0000313" key="10">
    <source>
        <dbReference type="EMBL" id="OLL24319.1"/>
    </source>
</evidence>
<reference evidence="10 11" key="1">
    <citation type="submission" date="2016-04" db="EMBL/GenBank/DDBJ databases">
        <title>Evolutionary innovation and constraint leading to complex multicellularity in the Ascomycota.</title>
        <authorList>
            <person name="Cisse O."/>
            <person name="Nguyen A."/>
            <person name="Hewitt D.A."/>
            <person name="Jedd G."/>
            <person name="Stajich J.E."/>
        </authorList>
    </citation>
    <scope>NUCLEOTIDE SEQUENCE [LARGE SCALE GENOMIC DNA]</scope>
    <source>
        <strain evidence="10 11">DAH-3</strain>
    </source>
</reference>
<dbReference type="Pfam" id="PF01585">
    <property type="entry name" value="G-patch"/>
    <property type="match status" value="1"/>
</dbReference>
<dbReference type="EMBL" id="LXFE01000878">
    <property type="protein sequence ID" value="OLL24319.1"/>
    <property type="molecule type" value="Genomic_DNA"/>
</dbReference>
<dbReference type="PROSITE" id="PS50102">
    <property type="entry name" value="RRM"/>
    <property type="match status" value="1"/>
</dbReference>
<evidence type="ECO:0000259" key="9">
    <source>
        <dbReference type="PROSITE" id="PS50174"/>
    </source>
</evidence>
<dbReference type="Gene3D" id="3.30.70.330">
    <property type="match status" value="1"/>
</dbReference>
<dbReference type="AlphaFoldDB" id="A0A1U7LNV7"/>
<dbReference type="InterPro" id="IPR040052">
    <property type="entry name" value="RBM17"/>
</dbReference>
<dbReference type="Pfam" id="PF00076">
    <property type="entry name" value="RRM_1"/>
    <property type="match status" value="1"/>
</dbReference>
<feature type="compositionally biased region" description="Basic residues" evidence="7">
    <location>
        <begin position="152"/>
        <end position="162"/>
    </location>
</feature>
<keyword evidence="4" id="KW-0508">mRNA splicing</keyword>
<dbReference type="GO" id="GO:0071011">
    <property type="term" value="C:precatalytic spliceosome"/>
    <property type="evidence" value="ECO:0007669"/>
    <property type="project" value="TreeGrafter"/>
</dbReference>
<dbReference type="PANTHER" id="PTHR13288">
    <property type="entry name" value="SPLICING FACTOR 45 SPF45"/>
    <property type="match status" value="1"/>
</dbReference>
<dbReference type="SMART" id="SM00443">
    <property type="entry name" value="G_patch"/>
    <property type="match status" value="1"/>
</dbReference>
<dbReference type="GO" id="GO:0003723">
    <property type="term" value="F:RNA binding"/>
    <property type="evidence" value="ECO:0007669"/>
    <property type="project" value="UniProtKB-UniRule"/>
</dbReference>
<keyword evidence="2" id="KW-0507">mRNA processing</keyword>
<dbReference type="GO" id="GO:0045292">
    <property type="term" value="P:mRNA cis splicing, via spliceosome"/>
    <property type="evidence" value="ECO:0007669"/>
    <property type="project" value="InterPro"/>
</dbReference>
<dbReference type="Proteomes" id="UP000186594">
    <property type="component" value="Unassembled WGS sequence"/>
</dbReference>
<evidence type="ECO:0000256" key="4">
    <source>
        <dbReference type="ARBA" id="ARBA00023187"/>
    </source>
</evidence>
<organism evidence="10 11">
    <name type="scientific">Neolecta irregularis (strain DAH-3)</name>
    <dbReference type="NCBI Taxonomy" id="1198029"/>
    <lineage>
        <taxon>Eukaryota</taxon>
        <taxon>Fungi</taxon>
        <taxon>Dikarya</taxon>
        <taxon>Ascomycota</taxon>
        <taxon>Taphrinomycotina</taxon>
        <taxon>Neolectales</taxon>
        <taxon>Neolectaceae</taxon>
        <taxon>Neolecta</taxon>
    </lineage>
</organism>
<dbReference type="InterPro" id="IPR000467">
    <property type="entry name" value="G_patch_dom"/>
</dbReference>
<evidence type="ECO:0000256" key="2">
    <source>
        <dbReference type="ARBA" id="ARBA00022664"/>
    </source>
</evidence>
<dbReference type="SMART" id="SM00361">
    <property type="entry name" value="RRM_1"/>
    <property type="match status" value="1"/>
</dbReference>
<dbReference type="PANTHER" id="PTHR13288:SF8">
    <property type="entry name" value="SPLICING FACTOR 45"/>
    <property type="match status" value="1"/>
</dbReference>
<dbReference type="FunFam" id="3.30.70.330:FF:000382">
    <property type="entry name" value="G-patch domain-containing protein"/>
    <property type="match status" value="1"/>
</dbReference>
<evidence type="ECO:0000256" key="1">
    <source>
        <dbReference type="ARBA" id="ARBA00004123"/>
    </source>
</evidence>
<evidence type="ECO:0000256" key="3">
    <source>
        <dbReference type="ARBA" id="ARBA00022884"/>
    </source>
</evidence>
<dbReference type="STRING" id="1198029.A0A1U7LNV7"/>
<dbReference type="CDD" id="cd12374">
    <property type="entry name" value="RRM_UHM_SPF45_PUF60"/>
    <property type="match status" value="1"/>
</dbReference>
<feature type="compositionally biased region" description="Basic and acidic residues" evidence="7">
    <location>
        <begin position="139"/>
        <end position="151"/>
    </location>
</feature>
<evidence type="ECO:0000256" key="5">
    <source>
        <dbReference type="ARBA" id="ARBA00023242"/>
    </source>
</evidence>
<feature type="region of interest" description="Disordered" evidence="7">
    <location>
        <begin position="102"/>
        <end position="177"/>
    </location>
</feature>
<comment type="caution">
    <text evidence="10">The sequence shown here is derived from an EMBL/GenBank/DDBJ whole genome shotgun (WGS) entry which is preliminary data.</text>
</comment>
<dbReference type="InterPro" id="IPR000504">
    <property type="entry name" value="RRM_dom"/>
</dbReference>
<feature type="domain" description="RRM" evidence="8">
    <location>
        <begin position="397"/>
        <end position="476"/>
    </location>
</feature>
<keyword evidence="3 6" id="KW-0694">RNA-binding</keyword>
<dbReference type="InterPro" id="IPR012677">
    <property type="entry name" value="Nucleotide-bd_a/b_plait_sf"/>
</dbReference>
<dbReference type="PROSITE" id="PS50174">
    <property type="entry name" value="G_PATCH"/>
    <property type="match status" value="1"/>
</dbReference>
<comment type="subcellular location">
    <subcellularLocation>
        <location evidence="1">Nucleus</location>
    </subcellularLocation>
</comment>
<dbReference type="InterPro" id="IPR035979">
    <property type="entry name" value="RBD_domain_sf"/>
</dbReference>
<evidence type="ECO:0000313" key="11">
    <source>
        <dbReference type="Proteomes" id="UP000186594"/>
    </source>
</evidence>
<protein>
    <submittedName>
        <fullName evidence="10">DNA-damage-repair/toleration protein</fullName>
    </submittedName>
</protein>
<keyword evidence="5" id="KW-0539">Nucleus</keyword>
<feature type="compositionally biased region" description="Polar residues" evidence="7">
    <location>
        <begin position="115"/>
        <end position="138"/>
    </location>
</feature>
<evidence type="ECO:0000256" key="6">
    <source>
        <dbReference type="PROSITE-ProRule" id="PRU00176"/>
    </source>
</evidence>
<dbReference type="OrthoDB" id="5411533at2759"/>
<accession>A0A1U7LNV7</accession>
<sequence length="477" mass="53084">MISIRRILRMYLNVHGTPRASSNFTVAAMSLYAALKSHDTQIPNNNSSTSAESQKASLYASLTPSTCAQPQISSKPILYVQPEPTPEVAPQEDKKAAFRFQQVQRRPPSKKQNKQKTQIASVAQSAPSIQNITKLSDWTNDHEESYHEPVPRRQKKKRKKNIKPTLPGWDDDYDPSKPNDYEYYKQSDENIRESIDWGYKLIGRTGDTSDEEESEEDRRPLMTFAPPKQFADEDVDVENPRIGQEAIPQELIPPPLPVDIPMEESGEDAYARRLRLSGLAPHAAIASSPSYLPPIPSRPHISADPTVYLPAENPPVVPVLESASEYQSTRPGQKDFAKRLMSKYGWTPGTGLGASSNGIINPLAAKIDKGKKGSGTIIDRNEKSYEEKYGKFGKMNRVICLENVIEPGQVDEDLAGEIGGECEKYGVVERVSISEDGPEVKIFVFFVDQLAALQAVNSLNGRIFGGREIRARFAIEE</sequence>
<dbReference type="InterPro" id="IPR003954">
    <property type="entry name" value="RRM_euk-type"/>
</dbReference>
<dbReference type="SUPFAM" id="SSF54928">
    <property type="entry name" value="RNA-binding domain, RBD"/>
    <property type="match status" value="1"/>
</dbReference>
<gene>
    <name evidence="10" type="ORF">NEOLI_003537</name>
</gene>
<evidence type="ECO:0000256" key="7">
    <source>
        <dbReference type="SAM" id="MobiDB-lite"/>
    </source>
</evidence>